<dbReference type="Proteomes" id="UP000801428">
    <property type="component" value="Unassembled WGS sequence"/>
</dbReference>
<evidence type="ECO:0000256" key="1">
    <source>
        <dbReference type="SAM" id="MobiDB-lite"/>
    </source>
</evidence>
<dbReference type="Gene3D" id="3.40.50.300">
    <property type="entry name" value="P-loop containing nucleotide triphosphate hydrolases"/>
    <property type="match status" value="1"/>
</dbReference>
<dbReference type="EMBL" id="SWKU01000025">
    <property type="protein sequence ID" value="KAF2996845.1"/>
    <property type="molecule type" value="Genomic_DNA"/>
</dbReference>
<keyword evidence="4" id="KW-1185">Reference proteome</keyword>
<dbReference type="InterPro" id="IPR027417">
    <property type="entry name" value="P-loop_NTPase"/>
</dbReference>
<protein>
    <recommendedName>
        <fullName evidence="2">Dynamin N-terminal domain-containing protein</fullName>
    </recommendedName>
</protein>
<dbReference type="AlphaFoldDB" id="A0A9P4T6P6"/>
<accession>A0A9P4T6P6</accession>
<feature type="region of interest" description="Disordered" evidence="1">
    <location>
        <begin position="218"/>
        <end position="241"/>
    </location>
</feature>
<sequence>MASSSRASASSFRSASRSASRFPPTILSFPEYKARFGHIRNIDKPVAYNPASEEPPDDHWYSLEHDQIGKSIHELCAPLLQVVRAYSPNDDEISSLSTALKTANVVPRGQKFYAAFLGEQGIGKSSIINAVLSRNLVNVSASSSACTAYPTIITYKDGAGNDTDESDVRVEYLVDDEIRDCALEQARRYRDAYPRRARQSQNEDAEEVLQVGLEDELSDDEDADDLAPSASSNDGPPIRTIRPSVLRGAKTAKKFFEIIFETCNSEARGKALQDDLDYLDIETATFADHCVAQAHRTLSRLSVQDGFSEYLTLKDTQLSDFQEELDRVWPLVKSVHLQTGHTLLENNVGILDLPGYGDDNHIRTALIDRFREMAHFEIVVAPTSRVVSSVVQDRYLNRSIRRLGADNTLLVTNKSDQLCTGIRNHINRIADDPFPQIKQNLTDAEEISKGGTEDKAFVRAYKDYLFKEARDAYIQREANIVRLSMQDKGVDILSISASEYQLCLGNEDDDEDEKPKLTPHATGLPQLRRYLFHLPAQTNFRTLHHHVFETLPDIAGHIQRILEKFEDDDRYAQMRENLHERLPFLRTSLEDLATSLPHEHAIGPFLEPEVKACINSGLSQFVQSLSSPALYYATFSKMLRENGIPTNGKGLGKNLNNEILQTMIEHVNNWHSLMQQETDGIAMNLDKPLQDILPKLKNDIQAYNGNFELKNRAGELLDTTIRRILMAYGKLVGLLTSKLRDIYLLYSTEVNVQCPVALEMKDVYQQIIKAQLAQPGKGSYSRQQAHLLRCLLTPDWPKQALPKALGTKILRAQVDSWSECCQQYVNEAMILLERFAQAMEDMCDNGQHLTSNHRRIREQIDSILPGFERQLDQIQRQFPGVESSVDSASGNRANSASNKRKSRDERAATQPPPRDFRASKRPKINTQSSSTRAMSIQPVVWLRERFLSRFDQPQGSGIKREPEI</sequence>
<dbReference type="OrthoDB" id="3598281at2759"/>
<feature type="region of interest" description="Disordered" evidence="1">
    <location>
        <begin position="879"/>
        <end position="935"/>
    </location>
</feature>
<dbReference type="Pfam" id="PF00350">
    <property type="entry name" value="Dynamin_N"/>
    <property type="match status" value="1"/>
</dbReference>
<proteinExistence type="predicted"/>
<gene>
    <name evidence="3" type="ORF">E8E13_003719</name>
</gene>
<comment type="caution">
    <text evidence="3">The sequence shown here is derived from an EMBL/GenBank/DDBJ whole genome shotgun (WGS) entry which is preliminary data.</text>
</comment>
<dbReference type="PANTHER" id="PTHR36681:SF3">
    <property type="entry name" value="NUCLEAR GTPASE, GERMINAL CENTER-ASSOCIATED, TANDEM DUPLICATE 3"/>
    <property type="match status" value="1"/>
</dbReference>
<feature type="domain" description="Dynamin N-terminal" evidence="2">
    <location>
        <begin position="115"/>
        <end position="414"/>
    </location>
</feature>
<dbReference type="SUPFAM" id="SSF52540">
    <property type="entry name" value="P-loop containing nucleoside triphosphate hydrolases"/>
    <property type="match status" value="1"/>
</dbReference>
<evidence type="ECO:0000313" key="3">
    <source>
        <dbReference type="EMBL" id="KAF2996845.1"/>
    </source>
</evidence>
<feature type="compositionally biased region" description="Low complexity" evidence="1">
    <location>
        <begin position="887"/>
        <end position="897"/>
    </location>
</feature>
<evidence type="ECO:0000259" key="2">
    <source>
        <dbReference type="Pfam" id="PF00350"/>
    </source>
</evidence>
<dbReference type="InterPro" id="IPR045063">
    <property type="entry name" value="Dynamin_N"/>
</dbReference>
<dbReference type="PANTHER" id="PTHR36681">
    <property type="entry name" value="NUCLEAR GTPASE, GERMINAL CENTER-ASSOCIATED, TANDEM DUPLICATE 3"/>
    <property type="match status" value="1"/>
</dbReference>
<name>A0A9P4T6P6_CURKU</name>
<feature type="compositionally biased region" description="Polar residues" evidence="1">
    <location>
        <begin position="924"/>
        <end position="934"/>
    </location>
</feature>
<reference evidence="3" key="1">
    <citation type="submission" date="2019-04" db="EMBL/GenBank/DDBJ databases">
        <title>Sequencing of skin fungus with MAO and IRED activity.</title>
        <authorList>
            <person name="Marsaioli A.J."/>
            <person name="Bonatto J.M.C."/>
            <person name="Reis Junior O."/>
        </authorList>
    </citation>
    <scope>NUCLEOTIDE SEQUENCE</scope>
    <source>
        <strain evidence="3">30M1</strain>
    </source>
</reference>
<organism evidence="3 4">
    <name type="scientific">Curvularia kusanoi</name>
    <name type="common">Cochliobolus kusanoi</name>
    <dbReference type="NCBI Taxonomy" id="90978"/>
    <lineage>
        <taxon>Eukaryota</taxon>
        <taxon>Fungi</taxon>
        <taxon>Dikarya</taxon>
        <taxon>Ascomycota</taxon>
        <taxon>Pezizomycotina</taxon>
        <taxon>Dothideomycetes</taxon>
        <taxon>Pleosporomycetidae</taxon>
        <taxon>Pleosporales</taxon>
        <taxon>Pleosporineae</taxon>
        <taxon>Pleosporaceae</taxon>
        <taxon>Curvularia</taxon>
    </lineage>
</organism>
<evidence type="ECO:0000313" key="4">
    <source>
        <dbReference type="Proteomes" id="UP000801428"/>
    </source>
</evidence>